<keyword evidence="1" id="KW-0732">Signal</keyword>
<protein>
    <submittedName>
        <fullName evidence="2">Uncharacterized protein</fullName>
    </submittedName>
</protein>
<gene>
    <name evidence="2" type="ORF">CHIRRI_LOCUS8607</name>
</gene>
<evidence type="ECO:0000313" key="3">
    <source>
        <dbReference type="Proteomes" id="UP001153620"/>
    </source>
</evidence>
<reference evidence="2" key="2">
    <citation type="submission" date="2022-10" db="EMBL/GenBank/DDBJ databases">
        <authorList>
            <consortium name="ENA_rothamsted_submissions"/>
            <consortium name="culmorum"/>
            <person name="King R."/>
        </authorList>
    </citation>
    <scope>NUCLEOTIDE SEQUENCE</scope>
</reference>
<proteinExistence type="predicted"/>
<keyword evidence="3" id="KW-1185">Reference proteome</keyword>
<evidence type="ECO:0000313" key="2">
    <source>
        <dbReference type="EMBL" id="CAG9805738.1"/>
    </source>
</evidence>
<feature type="signal peptide" evidence="1">
    <location>
        <begin position="1"/>
        <end position="18"/>
    </location>
</feature>
<dbReference type="Proteomes" id="UP001153620">
    <property type="component" value="Chromosome 2"/>
</dbReference>
<evidence type="ECO:0000256" key="1">
    <source>
        <dbReference type="SAM" id="SignalP"/>
    </source>
</evidence>
<name>A0A9N9RYY5_9DIPT</name>
<feature type="chain" id="PRO_5040224851" evidence="1">
    <location>
        <begin position="19"/>
        <end position="108"/>
    </location>
</feature>
<accession>A0A9N9RYY5</accession>
<sequence>MRHIVALILLLFVTFISSTPIRDPPSYEYSDELSLDTIKIPQKSTMKRDVPEVNNYQARPRREYVSTRTHFYNLLMDIISVVQASTKNEMRSAKERELQRRSIQVIEN</sequence>
<dbReference type="EMBL" id="OU895878">
    <property type="protein sequence ID" value="CAG9805738.1"/>
    <property type="molecule type" value="Genomic_DNA"/>
</dbReference>
<dbReference type="AlphaFoldDB" id="A0A9N9RYY5"/>
<reference evidence="2" key="1">
    <citation type="submission" date="2022-01" db="EMBL/GenBank/DDBJ databases">
        <authorList>
            <person name="King R."/>
        </authorList>
    </citation>
    <scope>NUCLEOTIDE SEQUENCE</scope>
</reference>
<organism evidence="2 3">
    <name type="scientific">Chironomus riparius</name>
    <dbReference type="NCBI Taxonomy" id="315576"/>
    <lineage>
        <taxon>Eukaryota</taxon>
        <taxon>Metazoa</taxon>
        <taxon>Ecdysozoa</taxon>
        <taxon>Arthropoda</taxon>
        <taxon>Hexapoda</taxon>
        <taxon>Insecta</taxon>
        <taxon>Pterygota</taxon>
        <taxon>Neoptera</taxon>
        <taxon>Endopterygota</taxon>
        <taxon>Diptera</taxon>
        <taxon>Nematocera</taxon>
        <taxon>Chironomoidea</taxon>
        <taxon>Chironomidae</taxon>
        <taxon>Chironominae</taxon>
        <taxon>Chironomus</taxon>
    </lineage>
</organism>